<evidence type="ECO:0000256" key="6">
    <source>
        <dbReference type="ARBA" id="ARBA00023163"/>
    </source>
</evidence>
<evidence type="ECO:0000259" key="9">
    <source>
        <dbReference type="PROSITE" id="PS50110"/>
    </source>
</evidence>
<comment type="subcellular location">
    <subcellularLocation>
        <location evidence="1">Cytoplasm</location>
    </subcellularLocation>
</comment>
<dbReference type="PROSITE" id="PS50110">
    <property type="entry name" value="RESPONSE_REGULATORY"/>
    <property type="match status" value="1"/>
</dbReference>
<dbReference type="SMART" id="SM00862">
    <property type="entry name" value="Trans_reg_C"/>
    <property type="match status" value="1"/>
</dbReference>
<proteinExistence type="predicted"/>
<dbReference type="GO" id="GO:0032993">
    <property type="term" value="C:protein-DNA complex"/>
    <property type="evidence" value="ECO:0007669"/>
    <property type="project" value="TreeGrafter"/>
</dbReference>
<evidence type="ECO:0000256" key="2">
    <source>
        <dbReference type="ARBA" id="ARBA00022553"/>
    </source>
</evidence>
<comment type="caution">
    <text evidence="11">The sequence shown here is derived from an EMBL/GenBank/DDBJ whole genome shotgun (WGS) entry which is preliminary data.</text>
</comment>
<dbReference type="InterPro" id="IPR001867">
    <property type="entry name" value="OmpR/PhoB-type_DNA-bd"/>
</dbReference>
<accession>A0A3L7K256</accession>
<dbReference type="OrthoDB" id="2578266at2"/>
<keyword evidence="6" id="KW-0804">Transcription</keyword>
<dbReference type="PANTHER" id="PTHR48111:SF40">
    <property type="entry name" value="PHOSPHATE REGULON TRANSCRIPTIONAL REGULATORY PROTEIN PHOB"/>
    <property type="match status" value="1"/>
</dbReference>
<dbReference type="InterPro" id="IPR039420">
    <property type="entry name" value="WalR-like"/>
</dbReference>
<keyword evidence="5 8" id="KW-0238">DNA-binding</keyword>
<dbReference type="Gene3D" id="1.10.10.10">
    <property type="entry name" value="Winged helix-like DNA-binding domain superfamily/Winged helix DNA-binding domain"/>
    <property type="match status" value="1"/>
</dbReference>
<dbReference type="Pfam" id="PF00072">
    <property type="entry name" value="Response_reg"/>
    <property type="match status" value="1"/>
</dbReference>
<evidence type="ECO:0000256" key="8">
    <source>
        <dbReference type="PROSITE-ProRule" id="PRU01091"/>
    </source>
</evidence>
<dbReference type="InterPro" id="IPR036388">
    <property type="entry name" value="WH-like_DNA-bd_sf"/>
</dbReference>
<dbReference type="PANTHER" id="PTHR48111">
    <property type="entry name" value="REGULATOR OF RPOS"/>
    <property type="match status" value="1"/>
</dbReference>
<dbReference type="GO" id="GO:0000976">
    <property type="term" value="F:transcription cis-regulatory region binding"/>
    <property type="evidence" value="ECO:0007669"/>
    <property type="project" value="TreeGrafter"/>
</dbReference>
<evidence type="ECO:0000313" key="12">
    <source>
        <dbReference type="Proteomes" id="UP000276770"/>
    </source>
</evidence>
<keyword evidence="2 7" id="KW-0597">Phosphoprotein</keyword>
<reference evidence="11 12" key="1">
    <citation type="submission" date="2018-10" db="EMBL/GenBank/DDBJ databases">
        <title>Falsibacillus sp. genome draft.</title>
        <authorList>
            <person name="Shi S."/>
        </authorList>
    </citation>
    <scope>NUCLEOTIDE SEQUENCE [LARGE SCALE GENOMIC DNA]</scope>
    <source>
        <strain evidence="11 12">GY 10110</strain>
    </source>
</reference>
<feature type="DNA-binding region" description="OmpR/PhoB-type" evidence="8">
    <location>
        <begin position="127"/>
        <end position="226"/>
    </location>
</feature>
<dbReference type="GO" id="GO:0005829">
    <property type="term" value="C:cytosol"/>
    <property type="evidence" value="ECO:0007669"/>
    <property type="project" value="TreeGrafter"/>
</dbReference>
<feature type="domain" description="OmpR/PhoB-type" evidence="10">
    <location>
        <begin position="127"/>
        <end position="226"/>
    </location>
</feature>
<dbReference type="GO" id="GO:0006355">
    <property type="term" value="P:regulation of DNA-templated transcription"/>
    <property type="evidence" value="ECO:0007669"/>
    <property type="project" value="InterPro"/>
</dbReference>
<evidence type="ECO:0000256" key="4">
    <source>
        <dbReference type="ARBA" id="ARBA00023015"/>
    </source>
</evidence>
<dbReference type="SUPFAM" id="SSF52172">
    <property type="entry name" value="CheY-like"/>
    <property type="match status" value="1"/>
</dbReference>
<evidence type="ECO:0000313" key="11">
    <source>
        <dbReference type="EMBL" id="RLQ96890.1"/>
    </source>
</evidence>
<dbReference type="GO" id="GO:0000156">
    <property type="term" value="F:phosphorelay response regulator activity"/>
    <property type="evidence" value="ECO:0007669"/>
    <property type="project" value="TreeGrafter"/>
</dbReference>
<evidence type="ECO:0000259" key="10">
    <source>
        <dbReference type="PROSITE" id="PS51755"/>
    </source>
</evidence>
<gene>
    <name evidence="11" type="ORF">D9X91_06530</name>
</gene>
<sequence>MKSKTILVIEEDFNIRELIKSYLHKEGYEVIEAENGKEGKELFLKYDPCFVILDLILPFITGEEVCKWIRKDLKSNVPIIIVTGKIDEQDKIGGLKLGADDYMTKPFSPRELVIRVETVLRRTADRCQKISVNGLVLKPQKGEVAFEGTVIKATAFEYKILHLFMIHPGQVLTRRQMLDALYTNNERHVTERTIDVHVRHLRKKINECTKKDMIETVRGIGYKFVIV</sequence>
<dbReference type="Proteomes" id="UP000276770">
    <property type="component" value="Unassembled WGS sequence"/>
</dbReference>
<keyword evidence="3" id="KW-0902">Two-component regulatory system</keyword>
<dbReference type="InterPro" id="IPR011006">
    <property type="entry name" value="CheY-like_superfamily"/>
</dbReference>
<dbReference type="SUPFAM" id="SSF46894">
    <property type="entry name" value="C-terminal effector domain of the bipartite response regulators"/>
    <property type="match status" value="1"/>
</dbReference>
<evidence type="ECO:0000256" key="7">
    <source>
        <dbReference type="PROSITE-ProRule" id="PRU00169"/>
    </source>
</evidence>
<keyword evidence="4" id="KW-0805">Transcription regulation</keyword>
<organism evidence="11 12">
    <name type="scientific">Falsibacillus albus</name>
    <dbReference type="NCBI Taxonomy" id="2478915"/>
    <lineage>
        <taxon>Bacteria</taxon>
        <taxon>Bacillati</taxon>
        <taxon>Bacillota</taxon>
        <taxon>Bacilli</taxon>
        <taxon>Bacillales</taxon>
        <taxon>Bacillaceae</taxon>
        <taxon>Falsibacillus</taxon>
    </lineage>
</organism>
<keyword evidence="12" id="KW-1185">Reference proteome</keyword>
<dbReference type="InterPro" id="IPR001789">
    <property type="entry name" value="Sig_transdc_resp-reg_receiver"/>
</dbReference>
<dbReference type="Pfam" id="PF00486">
    <property type="entry name" value="Trans_reg_C"/>
    <property type="match status" value="1"/>
</dbReference>
<dbReference type="CDD" id="cd00383">
    <property type="entry name" value="trans_reg_C"/>
    <property type="match status" value="1"/>
</dbReference>
<dbReference type="AlphaFoldDB" id="A0A3L7K256"/>
<dbReference type="EMBL" id="RCVZ01000003">
    <property type="protein sequence ID" value="RLQ96890.1"/>
    <property type="molecule type" value="Genomic_DNA"/>
</dbReference>
<dbReference type="Gene3D" id="6.10.250.690">
    <property type="match status" value="1"/>
</dbReference>
<evidence type="ECO:0000256" key="3">
    <source>
        <dbReference type="ARBA" id="ARBA00023012"/>
    </source>
</evidence>
<protein>
    <submittedName>
        <fullName evidence="11">DNA-binding response regulator</fullName>
    </submittedName>
</protein>
<dbReference type="InterPro" id="IPR016032">
    <property type="entry name" value="Sig_transdc_resp-reg_C-effctor"/>
</dbReference>
<dbReference type="Gene3D" id="3.40.50.2300">
    <property type="match status" value="1"/>
</dbReference>
<feature type="modified residue" description="4-aspartylphosphate" evidence="7">
    <location>
        <position position="54"/>
    </location>
</feature>
<feature type="domain" description="Response regulatory" evidence="9">
    <location>
        <begin position="5"/>
        <end position="120"/>
    </location>
</feature>
<dbReference type="SMART" id="SM00448">
    <property type="entry name" value="REC"/>
    <property type="match status" value="1"/>
</dbReference>
<evidence type="ECO:0000256" key="1">
    <source>
        <dbReference type="ARBA" id="ARBA00004496"/>
    </source>
</evidence>
<name>A0A3L7K256_9BACI</name>
<dbReference type="PROSITE" id="PS51755">
    <property type="entry name" value="OMPR_PHOB"/>
    <property type="match status" value="1"/>
</dbReference>
<evidence type="ECO:0000256" key="5">
    <source>
        <dbReference type="ARBA" id="ARBA00023125"/>
    </source>
</evidence>